<dbReference type="InterPro" id="IPR010828">
    <property type="entry name" value="Atf2/Sli1-like"/>
</dbReference>
<dbReference type="SUPFAM" id="SSF52777">
    <property type="entry name" value="CoA-dependent acyltransferases"/>
    <property type="match status" value="2"/>
</dbReference>
<protein>
    <submittedName>
        <fullName evidence="1">Alcohol acetyltransferase</fullName>
    </submittedName>
</protein>
<dbReference type="Gene3D" id="3.30.559.10">
    <property type="entry name" value="Chloramphenicol acetyltransferase-like domain"/>
    <property type="match status" value="1"/>
</dbReference>
<dbReference type="PANTHER" id="PTHR28037:SF1">
    <property type="entry name" value="ALCOHOL O-ACETYLTRANSFERASE 1-RELATED"/>
    <property type="match status" value="1"/>
</dbReference>
<dbReference type="PANTHER" id="PTHR28037">
    <property type="entry name" value="ALCOHOL O-ACETYLTRANSFERASE 1-RELATED"/>
    <property type="match status" value="1"/>
</dbReference>
<dbReference type="EMBL" id="JARKIE010000024">
    <property type="protein sequence ID" value="KAJ7698932.1"/>
    <property type="molecule type" value="Genomic_DNA"/>
</dbReference>
<dbReference type="Pfam" id="PF07247">
    <property type="entry name" value="AATase"/>
    <property type="match status" value="2"/>
</dbReference>
<dbReference type="AlphaFoldDB" id="A0AAD7GK82"/>
<gene>
    <name evidence="1" type="ORF">B0H17DRAFT_1049743</name>
</gene>
<comment type="caution">
    <text evidence="1">The sequence shown here is derived from an EMBL/GenBank/DDBJ whole genome shotgun (WGS) entry which is preliminary data.</text>
</comment>
<dbReference type="GO" id="GO:0008080">
    <property type="term" value="F:N-acetyltransferase activity"/>
    <property type="evidence" value="ECO:0007669"/>
    <property type="project" value="TreeGrafter"/>
</dbReference>
<proteinExistence type="predicted"/>
<dbReference type="InterPro" id="IPR052058">
    <property type="entry name" value="Alcohol_O-acetyltransferase"/>
</dbReference>
<name>A0AAD7GK82_MYCRO</name>
<evidence type="ECO:0000313" key="2">
    <source>
        <dbReference type="Proteomes" id="UP001221757"/>
    </source>
</evidence>
<accession>A0AAD7GK82</accession>
<evidence type="ECO:0000313" key="1">
    <source>
        <dbReference type="EMBL" id="KAJ7698932.1"/>
    </source>
</evidence>
<organism evidence="1 2">
    <name type="scientific">Mycena rosella</name>
    <name type="common">Pink bonnet</name>
    <name type="synonym">Agaricus rosellus</name>
    <dbReference type="NCBI Taxonomy" id="1033263"/>
    <lineage>
        <taxon>Eukaryota</taxon>
        <taxon>Fungi</taxon>
        <taxon>Dikarya</taxon>
        <taxon>Basidiomycota</taxon>
        <taxon>Agaricomycotina</taxon>
        <taxon>Agaricomycetes</taxon>
        <taxon>Agaricomycetidae</taxon>
        <taxon>Agaricales</taxon>
        <taxon>Marasmiineae</taxon>
        <taxon>Mycenaceae</taxon>
        <taxon>Mycena</taxon>
    </lineage>
</organism>
<reference evidence="1" key="1">
    <citation type="submission" date="2023-03" db="EMBL/GenBank/DDBJ databases">
        <title>Massive genome expansion in bonnet fungi (Mycena s.s.) driven by repeated elements and novel gene families across ecological guilds.</title>
        <authorList>
            <consortium name="Lawrence Berkeley National Laboratory"/>
            <person name="Harder C.B."/>
            <person name="Miyauchi S."/>
            <person name="Viragh M."/>
            <person name="Kuo A."/>
            <person name="Thoen E."/>
            <person name="Andreopoulos B."/>
            <person name="Lu D."/>
            <person name="Skrede I."/>
            <person name="Drula E."/>
            <person name="Henrissat B."/>
            <person name="Morin E."/>
            <person name="Kohler A."/>
            <person name="Barry K."/>
            <person name="LaButti K."/>
            <person name="Morin E."/>
            <person name="Salamov A."/>
            <person name="Lipzen A."/>
            <person name="Mereny Z."/>
            <person name="Hegedus B."/>
            <person name="Baldrian P."/>
            <person name="Stursova M."/>
            <person name="Weitz H."/>
            <person name="Taylor A."/>
            <person name="Grigoriev I.V."/>
            <person name="Nagy L.G."/>
            <person name="Martin F."/>
            <person name="Kauserud H."/>
        </authorList>
    </citation>
    <scope>NUCLEOTIDE SEQUENCE</scope>
    <source>
        <strain evidence="1">CBHHK067</strain>
    </source>
</reference>
<dbReference type="Proteomes" id="UP001221757">
    <property type="component" value="Unassembled WGS sequence"/>
</dbReference>
<keyword evidence="2" id="KW-1185">Reference proteome</keyword>
<sequence length="456" mass="50316">MYFRPFSIYSPTCGIFQTRNKGKMTSPHPRPIERYHATRHFLGFDSCVVASAKYASRNGTGFSKDILFAALHQVINEHPALGVKLQNESTSNARFTRLENIDLSRIVEFSDHDNLQMALESQLARNFDTDADFPLWRIQVLNDNSVLLAIHHVIGDGLSTVAFHTSLLQALRNFTPGGSQFIQIPDSAVLLPPVDAVTSLRPSPSTILTEMHKLHASKSWTSASSAWSGNPVPRAASVRTNVRLMSFPPPDITVFCALCRKHRATVTSALYVLTVSIISRMIEPDPARYKTIASGVAISLREASGISNTVICDFASAHYTYPAADPIFSWAAAARYAVALQKQKRTAREKVGMLRFLFGKFVPYMQGHLDTKRGCGFVLSNLGRFDAPTAEDSWNIAQVLFAQCDVVIGAAFKLSVVCDPSGVLNIVFTWGDQSIGRDFVESFMSQFQGAFRDLLA</sequence>
<dbReference type="InterPro" id="IPR023213">
    <property type="entry name" value="CAT-like_dom_sf"/>
</dbReference>
<dbReference type="Gene3D" id="3.30.559.30">
    <property type="entry name" value="Nonribosomal peptide synthetase, condensation domain"/>
    <property type="match status" value="1"/>
</dbReference>